<dbReference type="PANTHER" id="PTHR34179:SF1">
    <property type="entry name" value="TUMOR PROTEIN P53-INDUCIBLE PROTEIN 13"/>
    <property type="match status" value="1"/>
</dbReference>
<gene>
    <name evidence="1" type="ORF">RI129_005687</name>
</gene>
<evidence type="ECO:0008006" key="3">
    <source>
        <dbReference type="Google" id="ProtNLM"/>
    </source>
</evidence>
<dbReference type="Proteomes" id="UP001329430">
    <property type="component" value="Chromosome 4"/>
</dbReference>
<protein>
    <recommendedName>
        <fullName evidence="3">Tumor protein p53-inducible protein 13</fullName>
    </recommendedName>
</protein>
<dbReference type="PANTHER" id="PTHR34179">
    <property type="entry name" value="TUMOR PROTEIN P53-INDUCIBLE PROTEIN 13"/>
    <property type="match status" value="1"/>
</dbReference>
<organism evidence="1 2">
    <name type="scientific">Pyrocoelia pectoralis</name>
    <dbReference type="NCBI Taxonomy" id="417401"/>
    <lineage>
        <taxon>Eukaryota</taxon>
        <taxon>Metazoa</taxon>
        <taxon>Ecdysozoa</taxon>
        <taxon>Arthropoda</taxon>
        <taxon>Hexapoda</taxon>
        <taxon>Insecta</taxon>
        <taxon>Pterygota</taxon>
        <taxon>Neoptera</taxon>
        <taxon>Endopterygota</taxon>
        <taxon>Coleoptera</taxon>
        <taxon>Polyphaga</taxon>
        <taxon>Elateriformia</taxon>
        <taxon>Elateroidea</taxon>
        <taxon>Lampyridae</taxon>
        <taxon>Lampyrinae</taxon>
        <taxon>Pyrocoelia</taxon>
    </lineage>
</organism>
<name>A0AAN7ZHN5_9COLE</name>
<keyword evidence="2" id="KW-1185">Reference proteome</keyword>
<dbReference type="Pfam" id="PF11303">
    <property type="entry name" value="DUF3105"/>
    <property type="match status" value="1"/>
</dbReference>
<dbReference type="InterPro" id="IPR021454">
    <property type="entry name" value="DUF3105"/>
</dbReference>
<dbReference type="EMBL" id="JAVRBK010000004">
    <property type="protein sequence ID" value="KAK5644387.1"/>
    <property type="molecule type" value="Genomic_DNA"/>
</dbReference>
<sequence length="262" mass="30203">MSQLYNIFILEFPFLPQDDWNGKWFPNPPSNVDGSNGIKHGSQEIKEGRMPMGVISNNCDDGKTNLTVDWDDSPIDYTCFQQRSLYRPKIDVQPIEIVYNIPTEYTALHKCMDTPITYDYSIPTFGTHRPLWPKYGEYVFVPVQRWLHNLEHGALVMLYHPCADTRETQYLKNIVRNCLYRHIITPYASLTEERPLALVTWGHSLEMSKVDIVTVVNFIATNTLRGPEATPRDGQYDYKLLKPAKVVSNQEDSNVCPIRSSK</sequence>
<evidence type="ECO:0000313" key="2">
    <source>
        <dbReference type="Proteomes" id="UP001329430"/>
    </source>
</evidence>
<reference evidence="1 2" key="1">
    <citation type="journal article" date="2024" name="Insects">
        <title>An Improved Chromosome-Level Genome Assembly of the Firefly Pyrocoelia pectoralis.</title>
        <authorList>
            <person name="Fu X."/>
            <person name="Meyer-Rochow V.B."/>
            <person name="Ballantyne L."/>
            <person name="Zhu X."/>
        </authorList>
    </citation>
    <scope>NUCLEOTIDE SEQUENCE [LARGE SCALE GENOMIC DNA]</scope>
    <source>
        <strain evidence="1">XCY_ONT2</strain>
    </source>
</reference>
<dbReference type="AlphaFoldDB" id="A0AAN7ZHN5"/>
<accession>A0AAN7ZHN5</accession>
<dbReference type="GO" id="GO:0005737">
    <property type="term" value="C:cytoplasm"/>
    <property type="evidence" value="ECO:0007669"/>
    <property type="project" value="TreeGrafter"/>
</dbReference>
<proteinExistence type="predicted"/>
<comment type="caution">
    <text evidence="1">The sequence shown here is derived from an EMBL/GenBank/DDBJ whole genome shotgun (WGS) entry which is preliminary data.</text>
</comment>
<evidence type="ECO:0000313" key="1">
    <source>
        <dbReference type="EMBL" id="KAK5644387.1"/>
    </source>
</evidence>